<feature type="transmembrane region" description="Helical" evidence="1">
    <location>
        <begin position="86"/>
        <end position="111"/>
    </location>
</feature>
<dbReference type="AlphaFoldDB" id="A0A161WLV4"/>
<evidence type="ECO:0000313" key="2">
    <source>
        <dbReference type="EMBL" id="KZM74045.1"/>
    </source>
</evidence>
<feature type="transmembrane region" description="Helical" evidence="1">
    <location>
        <begin position="290"/>
        <end position="310"/>
    </location>
</feature>
<accession>A0A161WLV4</accession>
<keyword evidence="1" id="KW-1133">Transmembrane helix</keyword>
<evidence type="ECO:0008006" key="4">
    <source>
        <dbReference type="Google" id="ProtNLM"/>
    </source>
</evidence>
<reference evidence="2 3" key="1">
    <citation type="submission" date="2016-04" db="EMBL/GenBank/DDBJ databases">
        <authorList>
            <person name="Evans L.H."/>
            <person name="Alamgir A."/>
            <person name="Owens N."/>
            <person name="Weber N.D."/>
            <person name="Virtaneva K."/>
            <person name="Barbian K."/>
            <person name="Babar A."/>
            <person name="Rosenke K."/>
        </authorList>
    </citation>
    <scope>NUCLEOTIDE SEQUENCE [LARGE SCALE GENOMIC DNA]</scope>
    <source>
        <strain evidence="2 3">IFM 0406</strain>
    </source>
</reference>
<gene>
    <name evidence="2" type="ORF">AWN90_31710</name>
</gene>
<feature type="transmembrane region" description="Helical" evidence="1">
    <location>
        <begin position="257"/>
        <end position="278"/>
    </location>
</feature>
<dbReference type="Proteomes" id="UP000076512">
    <property type="component" value="Unassembled WGS sequence"/>
</dbReference>
<keyword evidence="1" id="KW-0812">Transmembrane</keyword>
<organism evidence="2 3">
    <name type="scientific">Nocardia terpenica</name>
    <dbReference type="NCBI Taxonomy" id="455432"/>
    <lineage>
        <taxon>Bacteria</taxon>
        <taxon>Bacillati</taxon>
        <taxon>Actinomycetota</taxon>
        <taxon>Actinomycetes</taxon>
        <taxon>Mycobacteriales</taxon>
        <taxon>Nocardiaceae</taxon>
        <taxon>Nocardia</taxon>
    </lineage>
</organism>
<keyword evidence="3" id="KW-1185">Reference proteome</keyword>
<name>A0A161WLV4_9NOCA</name>
<evidence type="ECO:0000313" key="3">
    <source>
        <dbReference type="Proteomes" id="UP000076512"/>
    </source>
</evidence>
<feature type="transmembrane region" description="Helical" evidence="1">
    <location>
        <begin position="388"/>
        <end position="407"/>
    </location>
</feature>
<feature type="transmembrane region" description="Helical" evidence="1">
    <location>
        <begin position="176"/>
        <end position="203"/>
    </location>
</feature>
<feature type="transmembrane region" description="Helical" evidence="1">
    <location>
        <begin position="12"/>
        <end position="33"/>
    </location>
</feature>
<feature type="transmembrane region" description="Helical" evidence="1">
    <location>
        <begin position="147"/>
        <end position="164"/>
    </location>
</feature>
<evidence type="ECO:0000256" key="1">
    <source>
        <dbReference type="SAM" id="Phobius"/>
    </source>
</evidence>
<feature type="transmembrane region" description="Helical" evidence="1">
    <location>
        <begin position="223"/>
        <end position="245"/>
    </location>
</feature>
<dbReference type="EMBL" id="LWGR01000007">
    <property type="protein sequence ID" value="KZM74045.1"/>
    <property type="molecule type" value="Genomic_DNA"/>
</dbReference>
<comment type="caution">
    <text evidence="2">The sequence shown here is derived from an EMBL/GenBank/DDBJ whole genome shotgun (WGS) entry which is preliminary data.</text>
</comment>
<protein>
    <recommendedName>
        <fullName evidence="4">Glycosyltransferase RgtA/B/C/D-like domain-containing protein</fullName>
    </recommendedName>
</protein>
<feature type="transmembrane region" description="Helical" evidence="1">
    <location>
        <begin position="317"/>
        <end position="337"/>
    </location>
</feature>
<sequence>MERVRRPGWLRPVSPVAVAAVLVVAQLAVRGWVAGRGYFYWDDLILAGRAARYPLLSADLLLYNHDGHLMPMAFALAWVLTRIAPLAWAGPVVALVVWQAAASVAVARMLIVLLGRRWIVLVPLAFYLFCPLTVPAFAWWAAASNALPLQCALACAIGAAVLLVRTGRRRYAVSGIAALVVGLLFFEKAVVVPVVAFAVAALLRHVEGGDRPIRAVARRAAPLWIGSALVLACWAAVYLATVKTGAVHSSPEGVRRLLHSATSLGIVPALLGGPWSWARWMPATPWAVPPGWAVVAAWLVLGAMLVVTVCGRRRTGAVWIALGAYVIAAQVPVALIRGGPNTAAELMQSLRYLADVAVVLTAAGALLLRSRPRRTPVALPGRRRAIALTALFVASSLWSTATFVRSWSPSPTRTYLTTVRAALARSDAPLLDQELPWNVLTPLAYPQNLASRALAPIAPAGAFADSTPRLRMITDTGEIVDAQVWWNRALRPGPDPGCGYRIDAETPRDLPLDGPLLDRGWTAQLNYLADRDGRLTVALEHGPAVVVPVRSGLGTVYVRLIGSGSALRIGSHTPDLNLCLGVGPIGVTSYAR</sequence>
<proteinExistence type="predicted"/>
<dbReference type="RefSeq" id="WP_067595992.1">
    <property type="nucleotide sequence ID" value="NZ_JABMCZ010000004.1"/>
</dbReference>
<feature type="transmembrane region" description="Helical" evidence="1">
    <location>
        <begin position="118"/>
        <end position="141"/>
    </location>
</feature>
<dbReference type="STRING" id="455432.AWN90_31710"/>
<dbReference type="OrthoDB" id="3778510at2"/>
<keyword evidence="1" id="KW-0472">Membrane</keyword>
<feature type="transmembrane region" description="Helical" evidence="1">
    <location>
        <begin position="349"/>
        <end position="368"/>
    </location>
</feature>